<dbReference type="EMBL" id="ML121527">
    <property type="protein sequence ID" value="RPB29901.1"/>
    <property type="molecule type" value="Genomic_DNA"/>
</dbReference>
<feature type="non-terminal residue" evidence="1">
    <location>
        <position position="126"/>
    </location>
</feature>
<evidence type="ECO:0000313" key="1">
    <source>
        <dbReference type="EMBL" id="RPB29901.1"/>
    </source>
</evidence>
<dbReference type="Proteomes" id="UP000267821">
    <property type="component" value="Unassembled WGS sequence"/>
</dbReference>
<reference evidence="1 2" key="1">
    <citation type="journal article" date="2018" name="Nat. Ecol. Evol.">
        <title>Pezizomycetes genomes reveal the molecular basis of ectomycorrhizal truffle lifestyle.</title>
        <authorList>
            <person name="Murat C."/>
            <person name="Payen T."/>
            <person name="Noel B."/>
            <person name="Kuo A."/>
            <person name="Morin E."/>
            <person name="Chen J."/>
            <person name="Kohler A."/>
            <person name="Krizsan K."/>
            <person name="Balestrini R."/>
            <person name="Da Silva C."/>
            <person name="Montanini B."/>
            <person name="Hainaut M."/>
            <person name="Levati E."/>
            <person name="Barry K.W."/>
            <person name="Belfiori B."/>
            <person name="Cichocki N."/>
            <person name="Clum A."/>
            <person name="Dockter R.B."/>
            <person name="Fauchery L."/>
            <person name="Guy J."/>
            <person name="Iotti M."/>
            <person name="Le Tacon F."/>
            <person name="Lindquist E.A."/>
            <person name="Lipzen A."/>
            <person name="Malagnac F."/>
            <person name="Mello A."/>
            <person name="Molinier V."/>
            <person name="Miyauchi S."/>
            <person name="Poulain J."/>
            <person name="Riccioni C."/>
            <person name="Rubini A."/>
            <person name="Sitrit Y."/>
            <person name="Splivallo R."/>
            <person name="Traeger S."/>
            <person name="Wang M."/>
            <person name="Zifcakova L."/>
            <person name="Wipf D."/>
            <person name="Zambonelli A."/>
            <person name="Paolocci F."/>
            <person name="Nowrousian M."/>
            <person name="Ottonello S."/>
            <person name="Baldrian P."/>
            <person name="Spatafora J.W."/>
            <person name="Henrissat B."/>
            <person name="Nagy L.G."/>
            <person name="Aury J.M."/>
            <person name="Wincker P."/>
            <person name="Grigoriev I.V."/>
            <person name="Bonfante P."/>
            <person name="Martin F.M."/>
        </authorList>
    </citation>
    <scope>NUCLEOTIDE SEQUENCE [LARGE SCALE GENOMIC DNA]</scope>
    <source>
        <strain evidence="1 2">ATCC MYA-4762</strain>
    </source>
</reference>
<dbReference type="STRING" id="1051890.A0A3N4MDH2"/>
<accession>A0A3N4MDH2</accession>
<organism evidence="1 2">
    <name type="scientific">Terfezia boudieri ATCC MYA-4762</name>
    <dbReference type="NCBI Taxonomy" id="1051890"/>
    <lineage>
        <taxon>Eukaryota</taxon>
        <taxon>Fungi</taxon>
        <taxon>Dikarya</taxon>
        <taxon>Ascomycota</taxon>
        <taxon>Pezizomycotina</taxon>
        <taxon>Pezizomycetes</taxon>
        <taxon>Pezizales</taxon>
        <taxon>Pezizaceae</taxon>
        <taxon>Terfezia</taxon>
    </lineage>
</organism>
<name>A0A3N4MDH2_9PEZI</name>
<dbReference type="InParanoid" id="A0A3N4MDH2"/>
<evidence type="ECO:0008006" key="3">
    <source>
        <dbReference type="Google" id="ProtNLM"/>
    </source>
</evidence>
<feature type="non-terminal residue" evidence="1">
    <location>
        <position position="1"/>
    </location>
</feature>
<dbReference type="AlphaFoldDB" id="A0A3N4MDH2"/>
<protein>
    <recommendedName>
        <fullName evidence="3">Heterokaryon incompatibility domain-containing protein</fullName>
    </recommendedName>
</protein>
<gene>
    <name evidence="1" type="ORF">L211DRAFT_769694</name>
</gene>
<dbReference type="OrthoDB" id="2157530at2759"/>
<evidence type="ECO:0000313" key="2">
    <source>
        <dbReference type="Proteomes" id="UP000267821"/>
    </source>
</evidence>
<proteinExistence type="predicted"/>
<keyword evidence="2" id="KW-1185">Reference proteome</keyword>
<sequence>RRVWDVRANRVIPWTDSLKSIVPISHSWVAPEDIEYHYTSVNHYLWPVPLPRGVQVEDIREELIQHKIWCAWLDVLCIRQEAWPQLEPARLQNLEAEMRIDLPLIGNIYMLSPKVFVYLNGLGRPF</sequence>